<keyword evidence="11" id="KW-1185">Reference proteome</keyword>
<evidence type="ECO:0000256" key="3">
    <source>
        <dbReference type="ARBA" id="ARBA00022519"/>
    </source>
</evidence>
<gene>
    <name evidence="10" type="ORF">J2Z79_000910</name>
</gene>
<protein>
    <submittedName>
        <fullName evidence="10">Uncharacterized membrane protein YjjB (DUF3815 family)</fullName>
    </submittedName>
</protein>
<evidence type="ECO:0000313" key="10">
    <source>
        <dbReference type="EMBL" id="MBP2017527.1"/>
    </source>
</evidence>
<evidence type="ECO:0000256" key="2">
    <source>
        <dbReference type="ARBA" id="ARBA00022475"/>
    </source>
</evidence>
<dbReference type="InterPro" id="IPR050539">
    <property type="entry name" value="ThrE_Dicarb/AminoAcid_Exp"/>
</dbReference>
<dbReference type="PANTHER" id="PTHR34390">
    <property type="entry name" value="UPF0442 PROTEIN YJJB-RELATED"/>
    <property type="match status" value="1"/>
</dbReference>
<dbReference type="Proteomes" id="UP001519289">
    <property type="component" value="Unassembled WGS sequence"/>
</dbReference>
<feature type="transmembrane region" description="Helical" evidence="8">
    <location>
        <begin position="114"/>
        <end position="132"/>
    </location>
</feature>
<proteinExistence type="inferred from homology"/>
<dbReference type="InterPro" id="IPR024528">
    <property type="entry name" value="ThrE_2"/>
</dbReference>
<sequence>MITYPFAFITAAAIAVSFRSPRATVPWAGLCGLMAWAGFDLSRRMGAPEPAAIFAGAIVLGVLAEALARLLHRPAILFVIPGLFPLVPGIIAYRGMLMLSRSDLAGGAWQLARALLYAGTLAAGLTVPTVLFRRWARRR</sequence>
<evidence type="ECO:0000259" key="9">
    <source>
        <dbReference type="Pfam" id="PF12821"/>
    </source>
</evidence>
<organism evidence="10 11">
    <name type="scientific">Symbiobacterium terraclitae</name>
    <dbReference type="NCBI Taxonomy" id="557451"/>
    <lineage>
        <taxon>Bacteria</taxon>
        <taxon>Bacillati</taxon>
        <taxon>Bacillota</taxon>
        <taxon>Clostridia</taxon>
        <taxon>Eubacteriales</taxon>
        <taxon>Symbiobacteriaceae</taxon>
        <taxon>Symbiobacterium</taxon>
    </lineage>
</organism>
<keyword evidence="4 8" id="KW-0812">Transmembrane</keyword>
<feature type="domain" description="Threonine/Serine exporter ThrE" evidence="9">
    <location>
        <begin position="6"/>
        <end position="130"/>
    </location>
</feature>
<evidence type="ECO:0000313" key="11">
    <source>
        <dbReference type="Proteomes" id="UP001519289"/>
    </source>
</evidence>
<comment type="caution">
    <text evidence="10">The sequence shown here is derived from an EMBL/GenBank/DDBJ whole genome shotgun (WGS) entry which is preliminary data.</text>
</comment>
<reference evidence="10 11" key="1">
    <citation type="submission" date="2021-03" db="EMBL/GenBank/DDBJ databases">
        <title>Genomic Encyclopedia of Type Strains, Phase IV (KMG-IV): sequencing the most valuable type-strain genomes for metagenomic binning, comparative biology and taxonomic classification.</title>
        <authorList>
            <person name="Goeker M."/>
        </authorList>
    </citation>
    <scope>NUCLEOTIDE SEQUENCE [LARGE SCALE GENOMIC DNA]</scope>
    <source>
        <strain evidence="10 11">DSM 27138</strain>
    </source>
</reference>
<feature type="transmembrane region" description="Helical" evidence="8">
    <location>
        <begin position="75"/>
        <end position="94"/>
    </location>
</feature>
<keyword evidence="5 8" id="KW-1133">Transmembrane helix</keyword>
<keyword evidence="2" id="KW-1003">Cell membrane</keyword>
<evidence type="ECO:0000256" key="7">
    <source>
        <dbReference type="ARBA" id="ARBA00034125"/>
    </source>
</evidence>
<keyword evidence="6 8" id="KW-0472">Membrane</keyword>
<feature type="transmembrane region" description="Helical" evidence="8">
    <location>
        <begin position="52"/>
        <end position="68"/>
    </location>
</feature>
<dbReference type="PANTHER" id="PTHR34390:SF1">
    <property type="entry name" value="SUCCINATE TRANSPORTER SUBUNIT YJJB-RELATED"/>
    <property type="match status" value="1"/>
</dbReference>
<evidence type="ECO:0000256" key="1">
    <source>
        <dbReference type="ARBA" id="ARBA00004651"/>
    </source>
</evidence>
<accession>A0ABS4JPT1</accession>
<dbReference type="EMBL" id="JAGGLG010000005">
    <property type="protein sequence ID" value="MBP2017527.1"/>
    <property type="molecule type" value="Genomic_DNA"/>
</dbReference>
<dbReference type="RefSeq" id="WP_209465669.1">
    <property type="nucleotide sequence ID" value="NZ_JAGGLG010000005.1"/>
</dbReference>
<evidence type="ECO:0000256" key="5">
    <source>
        <dbReference type="ARBA" id="ARBA00022989"/>
    </source>
</evidence>
<name>A0ABS4JPT1_9FIRM</name>
<evidence type="ECO:0000256" key="6">
    <source>
        <dbReference type="ARBA" id="ARBA00023136"/>
    </source>
</evidence>
<dbReference type="Pfam" id="PF12821">
    <property type="entry name" value="ThrE_2"/>
    <property type="match status" value="1"/>
</dbReference>
<comment type="subcellular location">
    <subcellularLocation>
        <location evidence="1">Cell membrane</location>
        <topology evidence="1">Multi-pass membrane protein</topology>
    </subcellularLocation>
</comment>
<evidence type="ECO:0000256" key="8">
    <source>
        <dbReference type="SAM" id="Phobius"/>
    </source>
</evidence>
<comment type="similarity">
    <text evidence="7">Belongs to the ThrE exporter (TC 2.A.79) family.</text>
</comment>
<evidence type="ECO:0000256" key="4">
    <source>
        <dbReference type="ARBA" id="ARBA00022692"/>
    </source>
</evidence>
<keyword evidence="3" id="KW-0997">Cell inner membrane</keyword>